<dbReference type="InterPro" id="IPR050107">
    <property type="entry name" value="ABC_carbohydrate_import_ATPase"/>
</dbReference>
<dbReference type="PANTHER" id="PTHR43790:SF3">
    <property type="entry name" value="D-ALLOSE IMPORT ATP-BINDING PROTEIN ALSA-RELATED"/>
    <property type="match status" value="1"/>
</dbReference>
<dbReference type="RefSeq" id="WP_194707577.1">
    <property type="nucleotide sequence ID" value="NZ_JADKPN010000009.1"/>
</dbReference>
<keyword evidence="8" id="KW-0472">Membrane</keyword>
<evidence type="ECO:0000313" key="10">
    <source>
        <dbReference type="EMBL" id="MBF4764383.1"/>
    </source>
</evidence>
<accession>A0A930YF29</accession>
<keyword evidence="6 10" id="KW-0067">ATP-binding</keyword>
<keyword evidence="11" id="KW-1185">Reference proteome</keyword>
<evidence type="ECO:0000256" key="3">
    <source>
        <dbReference type="ARBA" id="ARBA00022597"/>
    </source>
</evidence>
<dbReference type="PROSITE" id="PS50893">
    <property type="entry name" value="ABC_TRANSPORTER_2"/>
    <property type="match status" value="2"/>
</dbReference>
<organism evidence="10 11">
    <name type="scientific">Nocardioides islandensis</name>
    <dbReference type="NCBI Taxonomy" id="433663"/>
    <lineage>
        <taxon>Bacteria</taxon>
        <taxon>Bacillati</taxon>
        <taxon>Actinomycetota</taxon>
        <taxon>Actinomycetes</taxon>
        <taxon>Propionibacteriales</taxon>
        <taxon>Nocardioidaceae</taxon>
        <taxon>Nocardioides</taxon>
    </lineage>
</organism>
<dbReference type="GO" id="GO:0005524">
    <property type="term" value="F:ATP binding"/>
    <property type="evidence" value="ECO:0007669"/>
    <property type="project" value="UniProtKB-KW"/>
</dbReference>
<dbReference type="InterPro" id="IPR003593">
    <property type="entry name" value="AAA+_ATPase"/>
</dbReference>
<dbReference type="InterPro" id="IPR027417">
    <property type="entry name" value="P-loop_NTPase"/>
</dbReference>
<dbReference type="AlphaFoldDB" id="A0A930YF29"/>
<evidence type="ECO:0000313" key="11">
    <source>
        <dbReference type="Proteomes" id="UP000640489"/>
    </source>
</evidence>
<dbReference type="GO" id="GO:0016887">
    <property type="term" value="F:ATP hydrolysis activity"/>
    <property type="evidence" value="ECO:0007669"/>
    <property type="project" value="InterPro"/>
</dbReference>
<evidence type="ECO:0000256" key="5">
    <source>
        <dbReference type="ARBA" id="ARBA00022741"/>
    </source>
</evidence>
<keyword evidence="1" id="KW-0813">Transport</keyword>
<evidence type="ECO:0000256" key="2">
    <source>
        <dbReference type="ARBA" id="ARBA00022475"/>
    </source>
</evidence>
<name>A0A930YF29_9ACTN</name>
<keyword evidence="5" id="KW-0547">Nucleotide-binding</keyword>
<dbReference type="Pfam" id="PF00005">
    <property type="entry name" value="ABC_tran"/>
    <property type="match status" value="2"/>
</dbReference>
<dbReference type="PROSITE" id="PS00211">
    <property type="entry name" value="ABC_TRANSPORTER_1"/>
    <property type="match status" value="1"/>
</dbReference>
<dbReference type="InterPro" id="IPR017871">
    <property type="entry name" value="ABC_transporter-like_CS"/>
</dbReference>
<dbReference type="CDD" id="cd03215">
    <property type="entry name" value="ABC_Carb_Monos_II"/>
    <property type="match status" value="1"/>
</dbReference>
<feature type="domain" description="ABC transporter" evidence="9">
    <location>
        <begin position="284"/>
        <end position="530"/>
    </location>
</feature>
<keyword evidence="2" id="KW-1003">Cell membrane</keyword>
<dbReference type="EMBL" id="JADKPN010000009">
    <property type="protein sequence ID" value="MBF4764383.1"/>
    <property type="molecule type" value="Genomic_DNA"/>
</dbReference>
<evidence type="ECO:0000256" key="7">
    <source>
        <dbReference type="ARBA" id="ARBA00022967"/>
    </source>
</evidence>
<evidence type="ECO:0000256" key="4">
    <source>
        <dbReference type="ARBA" id="ARBA00022737"/>
    </source>
</evidence>
<dbReference type="PANTHER" id="PTHR43790">
    <property type="entry name" value="CARBOHYDRATE TRANSPORT ATP-BINDING PROTEIN MG119-RELATED"/>
    <property type="match status" value="1"/>
</dbReference>
<dbReference type="InterPro" id="IPR003439">
    <property type="entry name" value="ABC_transporter-like_ATP-bd"/>
</dbReference>
<evidence type="ECO:0000256" key="1">
    <source>
        <dbReference type="ARBA" id="ARBA00022448"/>
    </source>
</evidence>
<proteinExistence type="predicted"/>
<keyword evidence="3" id="KW-0762">Sugar transport</keyword>
<dbReference type="CDD" id="cd03216">
    <property type="entry name" value="ABC_Carb_Monos_I"/>
    <property type="match status" value="1"/>
</dbReference>
<dbReference type="SUPFAM" id="SSF52540">
    <property type="entry name" value="P-loop containing nucleoside triphosphate hydrolases"/>
    <property type="match status" value="2"/>
</dbReference>
<dbReference type="Gene3D" id="3.40.50.300">
    <property type="entry name" value="P-loop containing nucleotide triphosphate hydrolases"/>
    <property type="match status" value="2"/>
</dbReference>
<comment type="caution">
    <text evidence="10">The sequence shown here is derived from an EMBL/GenBank/DDBJ whole genome shotgun (WGS) entry which is preliminary data.</text>
</comment>
<feature type="domain" description="ABC transporter" evidence="9">
    <location>
        <begin position="10"/>
        <end position="247"/>
    </location>
</feature>
<keyword evidence="4" id="KW-0677">Repeat</keyword>
<protein>
    <submittedName>
        <fullName evidence="10">Sugar ABC transporter ATP-binding protein</fullName>
    </submittedName>
</protein>
<sequence>MTGTAAGPTVGVVGLGKSFPGVRALDDVSIQFVPGAVHALVGENGAGKSTLIKILAGAQRPDTGHVEIGGDPVKLATPADSAKHGLAFIHQEPNLVEDLTVAENVLLGSRDALVGRFVVNRPAMARRLRELMKPLGLKVKASTLVSELGTADQTLVAIARALHKDAHFLVFDEPTAALSDIESERLFAIIDDLVASGRTVVYVSHRLHEVFRLASTVSVLKDGRLVSTLPTAELKDRDHLVSLILGRESEQRQAPTADFENLGVQADALADESPGQFAADTPEEQPEPALEAVRLSDGGKVRDATFALYPGRITGMAGLVGAGRTELAAMLCGASRPQSGELRLRDHPVRFRSPQRAIRAGIALVPEDRRHLGALRELSVRENLTIPFLGRFRVGRVLPIVNRRREARFARTSVNRLAIKVTGLDQEIATLSGGNQQKVIVSRWIGAGANVFVFDEPTQGVDVGARSEIYAVMRELANEGAAVLMISSDLEEVVDQSDDVLVMREGVVVAHLDTPDEREILRACYGHEPARSAVALTSRP</sequence>
<gene>
    <name evidence="10" type="ORF">ISU07_14715</name>
</gene>
<evidence type="ECO:0000256" key="6">
    <source>
        <dbReference type="ARBA" id="ARBA00022840"/>
    </source>
</evidence>
<evidence type="ECO:0000256" key="8">
    <source>
        <dbReference type="ARBA" id="ARBA00023136"/>
    </source>
</evidence>
<reference evidence="10" key="1">
    <citation type="submission" date="2020-11" db="EMBL/GenBank/DDBJ databases">
        <title>Nocardioides sp. nov., isolated from Soil of Cynanchum wilfordii Hemsley rhizosphere.</title>
        <authorList>
            <person name="Lee J.-S."/>
            <person name="Suh M.K."/>
            <person name="Kim J.-S."/>
        </authorList>
    </citation>
    <scope>NUCLEOTIDE SEQUENCE</scope>
    <source>
        <strain evidence="10">KCTC 19275</strain>
    </source>
</reference>
<evidence type="ECO:0000259" key="9">
    <source>
        <dbReference type="PROSITE" id="PS50893"/>
    </source>
</evidence>
<dbReference type="SMART" id="SM00382">
    <property type="entry name" value="AAA"/>
    <property type="match status" value="2"/>
</dbReference>
<keyword evidence="7" id="KW-1278">Translocase</keyword>
<dbReference type="Proteomes" id="UP000640489">
    <property type="component" value="Unassembled WGS sequence"/>
</dbReference>